<gene>
    <name evidence="7" type="ORF">THF1A12_10537</name>
</gene>
<comment type="catalytic activity">
    <reaction evidence="5">
        <text>2 GTP = 3',3'-c-di-GMP + 2 diphosphate</text>
        <dbReference type="Rhea" id="RHEA:24898"/>
        <dbReference type="ChEBI" id="CHEBI:33019"/>
        <dbReference type="ChEBI" id="CHEBI:37565"/>
        <dbReference type="ChEBI" id="CHEBI:58805"/>
        <dbReference type="EC" id="2.7.7.65"/>
    </reaction>
</comment>
<evidence type="ECO:0000259" key="6">
    <source>
        <dbReference type="PROSITE" id="PS50887"/>
    </source>
</evidence>
<dbReference type="InterPro" id="IPR029787">
    <property type="entry name" value="Nucleotide_cyclase"/>
</dbReference>
<dbReference type="InterPro" id="IPR000160">
    <property type="entry name" value="GGDEF_dom"/>
</dbReference>
<dbReference type="NCBIfam" id="TIGR02481">
    <property type="entry name" value="hemeryth_dom"/>
    <property type="match status" value="1"/>
</dbReference>
<dbReference type="PANTHER" id="PTHR45138:SF9">
    <property type="entry name" value="DIGUANYLATE CYCLASE DGCM-RELATED"/>
    <property type="match status" value="1"/>
</dbReference>
<dbReference type="Gene3D" id="1.20.120.50">
    <property type="entry name" value="Hemerythrin-like"/>
    <property type="match status" value="1"/>
</dbReference>
<evidence type="ECO:0000256" key="4">
    <source>
        <dbReference type="ARBA" id="ARBA00023004"/>
    </source>
</evidence>
<dbReference type="Pfam" id="PF00990">
    <property type="entry name" value="GGDEF"/>
    <property type="match status" value="1"/>
</dbReference>
<dbReference type="InterPro" id="IPR012827">
    <property type="entry name" value="Hemerythrin_metal-bd"/>
</dbReference>
<evidence type="ECO:0000313" key="8">
    <source>
        <dbReference type="Proteomes" id="UP001295462"/>
    </source>
</evidence>
<accession>A0AAU9QG60</accession>
<evidence type="ECO:0000256" key="5">
    <source>
        <dbReference type="ARBA" id="ARBA00034247"/>
    </source>
</evidence>
<dbReference type="EMBL" id="CAKMUD010000001">
    <property type="protein sequence ID" value="CAH1566919.1"/>
    <property type="molecule type" value="Genomic_DNA"/>
</dbReference>
<comment type="caution">
    <text evidence="7">The sequence shown here is derived from an EMBL/GenBank/DDBJ whole genome shotgun (WGS) entry which is preliminary data.</text>
</comment>
<dbReference type="Proteomes" id="UP001295462">
    <property type="component" value="Unassembled WGS sequence"/>
</dbReference>
<protein>
    <recommendedName>
        <fullName evidence="2">diguanylate cyclase</fullName>
        <ecNumber evidence="2">2.7.7.65</ecNumber>
    </recommendedName>
</protein>
<reference evidence="7" key="1">
    <citation type="submission" date="2022-01" db="EMBL/GenBank/DDBJ databases">
        <authorList>
            <person name="Lagorce A."/>
        </authorList>
    </citation>
    <scope>NUCLEOTIDE SEQUENCE</scope>
    <source>
        <strain evidence="7">Th15_F1_A12</strain>
    </source>
</reference>
<evidence type="ECO:0000313" key="7">
    <source>
        <dbReference type="EMBL" id="CAH1566919.1"/>
    </source>
</evidence>
<dbReference type="CDD" id="cd12107">
    <property type="entry name" value="Hemerythrin"/>
    <property type="match status" value="1"/>
</dbReference>
<dbReference type="PANTHER" id="PTHR45138">
    <property type="entry name" value="REGULATORY COMPONENTS OF SENSORY TRANSDUCTION SYSTEM"/>
    <property type="match status" value="1"/>
</dbReference>
<sequence length="379" mass="43764">MSDNELIIFPWNHNFETGIKKIDEQHYHLFLLVNKLANTLIYDDQIEVDGVFSELKDYAQYHFSFEESIWNEHFLDDVWNDDHKKSHASFVNEIIKIQSESKTLNWQESIEHILQFLIRWLVFHIIGDDKKMSVALKELESTDSLETAKVNAVDTLQGINGLVADTVLKMYFEVSTQSIELVREKHRRFVAEKELRCLNKKLQELAITDELSGLYNRRYFNIMTPDILSKAQAGKQTVSFISIDLDYFKQLNDELGHLKGDEAITKVGTLLSSQFNGVDEIAFRMGGEEFLIVHVDSEHEHCVERAESLRESISKLSILCENNAQAHLLTSSIGVFSQRVETHLDIRYFLDKVDQCLYKAKLSGRNKVVAESILTIESK</sequence>
<dbReference type="NCBIfam" id="TIGR00254">
    <property type="entry name" value="GGDEF"/>
    <property type="match status" value="1"/>
</dbReference>
<dbReference type="GO" id="GO:0052621">
    <property type="term" value="F:diguanylate cyclase activity"/>
    <property type="evidence" value="ECO:0007669"/>
    <property type="project" value="UniProtKB-EC"/>
</dbReference>
<feature type="domain" description="GGDEF" evidence="6">
    <location>
        <begin position="236"/>
        <end position="373"/>
    </location>
</feature>
<comment type="similarity">
    <text evidence="1">Belongs to the hemerythrin family.</text>
</comment>
<dbReference type="GO" id="GO:0043709">
    <property type="term" value="P:cell adhesion involved in single-species biofilm formation"/>
    <property type="evidence" value="ECO:0007669"/>
    <property type="project" value="TreeGrafter"/>
</dbReference>
<dbReference type="SUPFAM" id="SSF55073">
    <property type="entry name" value="Nucleotide cyclase"/>
    <property type="match status" value="1"/>
</dbReference>
<keyword evidence="3" id="KW-0479">Metal-binding</keyword>
<dbReference type="CDD" id="cd01949">
    <property type="entry name" value="GGDEF"/>
    <property type="match status" value="1"/>
</dbReference>
<dbReference type="GO" id="GO:0046872">
    <property type="term" value="F:metal ion binding"/>
    <property type="evidence" value="ECO:0007669"/>
    <property type="project" value="UniProtKB-KW"/>
</dbReference>
<dbReference type="InterPro" id="IPR043128">
    <property type="entry name" value="Rev_trsase/Diguanyl_cyclase"/>
</dbReference>
<dbReference type="Gene3D" id="3.30.70.270">
    <property type="match status" value="1"/>
</dbReference>
<keyword evidence="4" id="KW-0408">Iron</keyword>
<evidence type="ECO:0000256" key="2">
    <source>
        <dbReference type="ARBA" id="ARBA00012528"/>
    </source>
</evidence>
<dbReference type="GO" id="GO:1902201">
    <property type="term" value="P:negative regulation of bacterial-type flagellum-dependent cell motility"/>
    <property type="evidence" value="ECO:0007669"/>
    <property type="project" value="TreeGrafter"/>
</dbReference>
<dbReference type="RefSeq" id="WP_409588043.1">
    <property type="nucleotide sequence ID" value="NZ_CAKMTZ010000001.1"/>
</dbReference>
<dbReference type="SMART" id="SM00267">
    <property type="entry name" value="GGDEF"/>
    <property type="match status" value="1"/>
</dbReference>
<dbReference type="InterPro" id="IPR050469">
    <property type="entry name" value="Diguanylate_Cyclase"/>
</dbReference>
<dbReference type="GO" id="GO:0005886">
    <property type="term" value="C:plasma membrane"/>
    <property type="evidence" value="ECO:0007669"/>
    <property type="project" value="TreeGrafter"/>
</dbReference>
<proteinExistence type="inferred from homology"/>
<organism evidence="7 8">
    <name type="scientific">Vibrio jasicida</name>
    <dbReference type="NCBI Taxonomy" id="766224"/>
    <lineage>
        <taxon>Bacteria</taxon>
        <taxon>Pseudomonadati</taxon>
        <taxon>Pseudomonadota</taxon>
        <taxon>Gammaproteobacteria</taxon>
        <taxon>Vibrionales</taxon>
        <taxon>Vibrionaceae</taxon>
        <taxon>Vibrio</taxon>
    </lineage>
</organism>
<name>A0AAU9QG60_9VIBR</name>
<dbReference type="EC" id="2.7.7.65" evidence="2"/>
<dbReference type="AlphaFoldDB" id="A0AAU9QG60"/>
<dbReference type="PROSITE" id="PS50887">
    <property type="entry name" value="GGDEF"/>
    <property type="match status" value="1"/>
</dbReference>
<evidence type="ECO:0000256" key="3">
    <source>
        <dbReference type="ARBA" id="ARBA00022723"/>
    </source>
</evidence>
<dbReference type="SUPFAM" id="SSF47188">
    <property type="entry name" value="Hemerythrin-like"/>
    <property type="match status" value="1"/>
</dbReference>
<dbReference type="InterPro" id="IPR035938">
    <property type="entry name" value="Hemerythrin-like_sf"/>
</dbReference>
<evidence type="ECO:0000256" key="1">
    <source>
        <dbReference type="ARBA" id="ARBA00010587"/>
    </source>
</evidence>